<accession>A0A6B0YLT8</accession>
<name>A0A6B0YLT8_9CHLR</name>
<dbReference type="EMBL" id="VXRG01000008">
    <property type="protein sequence ID" value="MXY92014.1"/>
    <property type="molecule type" value="Genomic_DNA"/>
</dbReference>
<comment type="caution">
    <text evidence="1">The sequence shown here is derived from an EMBL/GenBank/DDBJ whole genome shotgun (WGS) entry which is preliminary data.</text>
</comment>
<gene>
    <name evidence="1" type="ORF">F4Y42_01045</name>
</gene>
<protein>
    <submittedName>
        <fullName evidence="1">Gamma-glutamyltransferase family protein</fullName>
    </submittedName>
</protein>
<dbReference type="Gene3D" id="3.60.20.40">
    <property type="match status" value="1"/>
</dbReference>
<reference evidence="1" key="1">
    <citation type="submission" date="2019-09" db="EMBL/GenBank/DDBJ databases">
        <title>Characterisation of the sponge microbiome using genome-centric metagenomics.</title>
        <authorList>
            <person name="Engelberts J.P."/>
            <person name="Robbins S.J."/>
            <person name="De Goeij J.M."/>
            <person name="Aranda M."/>
            <person name="Bell S.C."/>
            <person name="Webster N.S."/>
        </authorList>
    </citation>
    <scope>NUCLEOTIDE SEQUENCE</scope>
    <source>
        <strain evidence="1">SB0664_bin_27</strain>
    </source>
</reference>
<dbReference type="PANTHER" id="PTHR43881">
    <property type="entry name" value="GAMMA-GLUTAMYLTRANSPEPTIDASE (AFU_ORTHOLOGUE AFUA_4G13580)"/>
    <property type="match status" value="1"/>
</dbReference>
<dbReference type="PANTHER" id="PTHR43881:SF1">
    <property type="entry name" value="GAMMA-GLUTAMYLTRANSPEPTIDASE (AFU_ORTHOLOGUE AFUA_4G13580)"/>
    <property type="match status" value="1"/>
</dbReference>
<keyword evidence="1" id="KW-0808">Transferase</keyword>
<proteinExistence type="predicted"/>
<organism evidence="1">
    <name type="scientific">Caldilineaceae bacterium SB0664_bin_27</name>
    <dbReference type="NCBI Taxonomy" id="2605260"/>
    <lineage>
        <taxon>Bacteria</taxon>
        <taxon>Bacillati</taxon>
        <taxon>Chloroflexota</taxon>
        <taxon>Caldilineae</taxon>
        <taxon>Caldilineales</taxon>
        <taxon>Caldilineaceae</taxon>
    </lineage>
</organism>
<dbReference type="AlphaFoldDB" id="A0A6B0YLT8"/>
<dbReference type="PRINTS" id="PR01210">
    <property type="entry name" value="GGTRANSPTASE"/>
</dbReference>
<dbReference type="SUPFAM" id="SSF56235">
    <property type="entry name" value="N-terminal nucleophile aminohydrolases (Ntn hydrolases)"/>
    <property type="match status" value="1"/>
</dbReference>
<dbReference type="InterPro" id="IPR043138">
    <property type="entry name" value="GGT_lsub"/>
</dbReference>
<dbReference type="InterPro" id="IPR043137">
    <property type="entry name" value="GGT_ssub_C"/>
</dbReference>
<dbReference type="InterPro" id="IPR029055">
    <property type="entry name" value="Ntn_hydrolases_N"/>
</dbReference>
<evidence type="ECO:0000313" key="1">
    <source>
        <dbReference type="EMBL" id="MXY92014.1"/>
    </source>
</evidence>
<dbReference type="GO" id="GO:0016740">
    <property type="term" value="F:transferase activity"/>
    <property type="evidence" value="ECO:0007669"/>
    <property type="project" value="UniProtKB-KW"/>
</dbReference>
<dbReference type="InterPro" id="IPR052896">
    <property type="entry name" value="GGT-like_enzyme"/>
</dbReference>
<dbReference type="Gene3D" id="1.10.246.130">
    <property type="match status" value="1"/>
</dbReference>
<dbReference type="Pfam" id="PF01019">
    <property type="entry name" value="G_glu_transpept"/>
    <property type="match status" value="1"/>
</dbReference>
<sequence length="578" mass="62542">MSFTTRPVFMGRHGVVSAGHYLAAAAGSRMLEKGGNAIDAGVAAGFALNVLEPQSNGIGGEVPILIYCGRQRRVYAINGQGYAPKAATIAWFRSQGIEIIPGDGFLPATVPGAFGSWTTALEQFGRLRLKDVLEPTIELTEEGFAVYPGLHSSLAGLKGKFEEEWPSSARAYLPNGRAPEVGEFLANPDWAETFKATVDAEIRNSHLGREAGIAAARDYFYKGPIGEKIVAFQRDTRVRDASGKRNAGLLTEADFHDYTTKVETAVTFNYRGYDVHKCNTWCQGPVFLQQLALLEGFDLAALGHNSVDYIHTVVEASKLAFADREEYYGDPDFVNVPLERLLSKEYAEARRALIDAGSASLELRPGDAPASTPTHAEADPNVYTGDTTHVDAVDHEGNLFAATPSGGWIPSSPVVEGLGFPLGTRGQMFYLDPNHANALVPRKRPRTTLTPSLATKDGEPFMAFGTPGGDSQDQWTLQFFLNVIDFGMNLQEAIDAPNFHTNHFPNSFYPHNAKPGSVTVEARIPETVRDSLAERGHKVTVGGAWRHGKVLAITFDPKSGLISAGASPRGQIAYAMGW</sequence>